<dbReference type="AlphaFoldDB" id="A0A5D3B037"/>
<dbReference type="GO" id="GO:0031508">
    <property type="term" value="P:pericentric heterochromatin formation"/>
    <property type="evidence" value="ECO:0007669"/>
    <property type="project" value="TreeGrafter"/>
</dbReference>
<dbReference type="GO" id="GO:0005634">
    <property type="term" value="C:nucleus"/>
    <property type="evidence" value="ECO:0007669"/>
    <property type="project" value="TreeGrafter"/>
</dbReference>
<keyword evidence="4" id="KW-0809">Transit peptide</keyword>
<feature type="compositionally biased region" description="Basic residues" evidence="8">
    <location>
        <begin position="347"/>
        <end position="362"/>
    </location>
</feature>
<dbReference type="GO" id="GO:0046872">
    <property type="term" value="F:metal ion binding"/>
    <property type="evidence" value="ECO:0007669"/>
    <property type="project" value="UniProtKB-KW"/>
</dbReference>
<organism evidence="10 11">
    <name type="scientific">Cryptococcus floricola</name>
    <dbReference type="NCBI Taxonomy" id="2591691"/>
    <lineage>
        <taxon>Eukaryota</taxon>
        <taxon>Fungi</taxon>
        <taxon>Dikarya</taxon>
        <taxon>Basidiomycota</taxon>
        <taxon>Agaricomycotina</taxon>
        <taxon>Tremellomycetes</taxon>
        <taxon>Tremellales</taxon>
        <taxon>Cryptococcaceae</taxon>
        <taxon>Cryptococcus</taxon>
    </lineage>
</organism>
<feature type="binding site" evidence="7">
    <location>
        <position position="212"/>
    </location>
    <ligand>
        <name>Zn(2+)</name>
        <dbReference type="ChEBI" id="CHEBI:29105"/>
    </ligand>
</feature>
<gene>
    <name evidence="10" type="ORF">B9479_003204</name>
</gene>
<evidence type="ECO:0000256" key="1">
    <source>
        <dbReference type="ARBA" id="ARBA00004173"/>
    </source>
</evidence>
<evidence type="ECO:0000256" key="7">
    <source>
        <dbReference type="PROSITE-ProRule" id="PRU00236"/>
    </source>
</evidence>
<evidence type="ECO:0000256" key="6">
    <source>
        <dbReference type="ARBA" id="ARBA00023128"/>
    </source>
</evidence>
<feature type="binding site" evidence="7">
    <location>
        <position position="190"/>
    </location>
    <ligand>
        <name>Zn(2+)</name>
        <dbReference type="ChEBI" id="CHEBI:29105"/>
    </ligand>
</feature>
<sequence>MTIHLRLPNSEAGPSTPSSSFATPATDAENTLRQIVSRIRNGKKVVVVSGKCAGVSTGAAIPDFRSASGLFNSKTKGGHSVQDLFHVRCLGSPALLERHHGLITSLASLATSASPTPFHSYLSTIAAEGRLLRCYTQNIDGLEDKAGLSVGIPSGKRKSPKKASAPEAAEPEHKVIPLHGLLSSVHCTLCKISSPLADHLPLPSTPLPCPACALGESIRAALNERSRPSGLLRASVVLYGEDHPEGEAIGKVVAKDLKAVDCLVVCGTSLSVPGVKRVVKEMAKSAKSRGGAKGRGEIRTVFVNDEPPSKGAEWEGLFDVWVQSDVQTFVTSYLANPAYISTVSKGSPRKTPAKVSPRKTPAKKTPSTPKKTKETKDGLPPTPVSLAKEREVHVELPLRTTESTPKKHFHTLSIPPTPTSLEKPSSHPSPSYGGYTTPTKKRPARAGPDTPETPGVDGDGEGMGIRPGKKVKREERDGSPSPAPRGRESLSPC</sequence>
<dbReference type="EMBL" id="NIDF01000029">
    <property type="protein sequence ID" value="TYJ56094.1"/>
    <property type="molecule type" value="Genomic_DNA"/>
</dbReference>
<feature type="binding site" evidence="7">
    <location>
        <position position="187"/>
    </location>
    <ligand>
        <name>Zn(2+)</name>
        <dbReference type="ChEBI" id="CHEBI:29105"/>
    </ligand>
</feature>
<feature type="region of interest" description="Disordered" evidence="8">
    <location>
        <begin position="150"/>
        <end position="170"/>
    </location>
</feature>
<evidence type="ECO:0000313" key="10">
    <source>
        <dbReference type="EMBL" id="TYJ56094.1"/>
    </source>
</evidence>
<dbReference type="GO" id="GO:0070403">
    <property type="term" value="F:NAD+ binding"/>
    <property type="evidence" value="ECO:0007669"/>
    <property type="project" value="InterPro"/>
</dbReference>
<dbReference type="GO" id="GO:0017136">
    <property type="term" value="F:histone deacetylase activity, NAD-dependent"/>
    <property type="evidence" value="ECO:0007669"/>
    <property type="project" value="TreeGrafter"/>
</dbReference>
<feature type="region of interest" description="Disordered" evidence="8">
    <location>
        <begin position="1"/>
        <end position="27"/>
    </location>
</feature>
<dbReference type="PANTHER" id="PTHR11085:SF15">
    <property type="entry name" value="NAD-DEPENDENT HISTONE DEACETYLASE HST4"/>
    <property type="match status" value="1"/>
</dbReference>
<dbReference type="Pfam" id="PF02146">
    <property type="entry name" value="SIR2"/>
    <property type="match status" value="2"/>
</dbReference>
<evidence type="ECO:0000256" key="2">
    <source>
        <dbReference type="ARBA" id="ARBA00006924"/>
    </source>
</evidence>
<feature type="active site" description="Proton acceptor" evidence="7">
    <location>
        <position position="179"/>
    </location>
</feature>
<comment type="similarity">
    <text evidence="2">Belongs to the sirtuin family. Class I subfamily.</text>
</comment>
<comment type="caution">
    <text evidence="10">The sequence shown here is derived from an EMBL/GenBank/DDBJ whole genome shotgun (WGS) entry which is preliminary data.</text>
</comment>
<comment type="subcellular location">
    <subcellularLocation>
        <location evidence="1">Mitochondrion</location>
    </subcellularLocation>
</comment>
<protein>
    <recommendedName>
        <fullName evidence="9">Deacetylase sirtuin-type domain-containing protein</fullName>
    </recommendedName>
</protein>
<dbReference type="GO" id="GO:0005739">
    <property type="term" value="C:mitochondrion"/>
    <property type="evidence" value="ECO:0007669"/>
    <property type="project" value="UniProtKB-SubCell"/>
</dbReference>
<evidence type="ECO:0000256" key="8">
    <source>
        <dbReference type="SAM" id="MobiDB-lite"/>
    </source>
</evidence>
<dbReference type="GO" id="GO:1990414">
    <property type="term" value="P:replication-born double-strand break repair via sister chromatid exchange"/>
    <property type="evidence" value="ECO:0007669"/>
    <property type="project" value="TreeGrafter"/>
</dbReference>
<keyword evidence="3" id="KW-0808">Transferase</keyword>
<evidence type="ECO:0000313" key="11">
    <source>
        <dbReference type="Proteomes" id="UP000322245"/>
    </source>
</evidence>
<feature type="region of interest" description="Disordered" evidence="8">
    <location>
        <begin position="342"/>
        <end position="493"/>
    </location>
</feature>
<keyword evidence="7" id="KW-0479">Metal-binding</keyword>
<dbReference type="Proteomes" id="UP000322245">
    <property type="component" value="Unassembled WGS sequence"/>
</dbReference>
<name>A0A5D3B037_9TREE</name>
<keyword evidence="5" id="KW-0520">NAD</keyword>
<evidence type="ECO:0000256" key="4">
    <source>
        <dbReference type="ARBA" id="ARBA00022946"/>
    </source>
</evidence>
<dbReference type="PANTHER" id="PTHR11085">
    <property type="entry name" value="NAD-DEPENDENT PROTEIN DEACYLASE SIRTUIN-5, MITOCHONDRIAL-RELATED"/>
    <property type="match status" value="1"/>
</dbReference>
<dbReference type="SUPFAM" id="SSF52467">
    <property type="entry name" value="DHS-like NAD/FAD-binding domain"/>
    <property type="match status" value="1"/>
</dbReference>
<evidence type="ECO:0000259" key="9">
    <source>
        <dbReference type="PROSITE" id="PS50305"/>
    </source>
</evidence>
<feature type="compositionally biased region" description="Low complexity" evidence="8">
    <location>
        <begin position="12"/>
        <end position="26"/>
    </location>
</feature>
<feature type="domain" description="Deacetylase sirtuin-type" evidence="9">
    <location>
        <begin position="25"/>
        <end position="337"/>
    </location>
</feature>
<feature type="compositionally biased region" description="Basic and acidic residues" evidence="8">
    <location>
        <begin position="387"/>
        <end position="396"/>
    </location>
</feature>
<dbReference type="InterPro" id="IPR026590">
    <property type="entry name" value="Ssirtuin_cat_dom"/>
</dbReference>
<dbReference type="GO" id="GO:0006282">
    <property type="term" value="P:regulation of DNA repair"/>
    <property type="evidence" value="ECO:0007669"/>
    <property type="project" value="TreeGrafter"/>
</dbReference>
<dbReference type="InterPro" id="IPR050134">
    <property type="entry name" value="NAD-dep_sirtuin_deacylases"/>
</dbReference>
<dbReference type="GO" id="GO:0000122">
    <property type="term" value="P:negative regulation of transcription by RNA polymerase II"/>
    <property type="evidence" value="ECO:0007669"/>
    <property type="project" value="TreeGrafter"/>
</dbReference>
<keyword evidence="6" id="KW-0496">Mitochondrion</keyword>
<feature type="binding site" evidence="7">
    <location>
        <position position="209"/>
    </location>
    <ligand>
        <name>Zn(2+)</name>
        <dbReference type="ChEBI" id="CHEBI:29105"/>
    </ligand>
</feature>
<dbReference type="PROSITE" id="PS50305">
    <property type="entry name" value="SIRTUIN"/>
    <property type="match status" value="1"/>
</dbReference>
<accession>A0A5D3B037</accession>
<keyword evidence="7" id="KW-0862">Zinc</keyword>
<proteinExistence type="inferred from homology"/>
<evidence type="ECO:0000256" key="3">
    <source>
        <dbReference type="ARBA" id="ARBA00022679"/>
    </source>
</evidence>
<dbReference type="InterPro" id="IPR029035">
    <property type="entry name" value="DHS-like_NAD/FAD-binding_dom"/>
</dbReference>
<evidence type="ECO:0000256" key="5">
    <source>
        <dbReference type="ARBA" id="ARBA00023027"/>
    </source>
</evidence>
<reference evidence="10 11" key="1">
    <citation type="submission" date="2017-05" db="EMBL/GenBank/DDBJ databases">
        <title>The Genome Sequence of Tsuchiyaea wingfieldii DSM 27421.</title>
        <authorList>
            <person name="Cuomo C."/>
            <person name="Passer A."/>
            <person name="Billmyre B."/>
            <person name="Heitman J."/>
        </authorList>
    </citation>
    <scope>NUCLEOTIDE SEQUENCE [LARGE SCALE GENOMIC DNA]</scope>
    <source>
        <strain evidence="10 11">DSM 27421</strain>
    </source>
</reference>
<dbReference type="Gene3D" id="3.40.50.1220">
    <property type="entry name" value="TPP-binding domain"/>
    <property type="match status" value="1"/>
</dbReference>
<dbReference type="GO" id="GO:0031934">
    <property type="term" value="C:mating-type region heterochromatin"/>
    <property type="evidence" value="ECO:0007669"/>
    <property type="project" value="TreeGrafter"/>
</dbReference>
<keyword evidence="11" id="KW-1185">Reference proteome</keyword>
<dbReference type="InterPro" id="IPR003000">
    <property type="entry name" value="Sirtuin"/>
</dbReference>